<accession>A0A0R1SGF7</accession>
<name>A0A0R1SGF7_9LACO</name>
<organism evidence="1 2">
    <name type="scientific">Lentilactobacillus diolivorans DSM 14421</name>
    <dbReference type="NCBI Taxonomy" id="1423739"/>
    <lineage>
        <taxon>Bacteria</taxon>
        <taxon>Bacillati</taxon>
        <taxon>Bacillota</taxon>
        <taxon>Bacilli</taxon>
        <taxon>Lactobacillales</taxon>
        <taxon>Lactobacillaceae</taxon>
        <taxon>Lentilactobacillus</taxon>
    </lineage>
</organism>
<comment type="caution">
    <text evidence="1">The sequence shown here is derived from an EMBL/GenBank/DDBJ whole genome shotgun (WGS) entry which is preliminary data.</text>
</comment>
<dbReference type="Proteomes" id="UP000052013">
    <property type="component" value="Unassembled WGS sequence"/>
</dbReference>
<gene>
    <name evidence="1" type="ORF">FC85_GL000846</name>
</gene>
<dbReference type="EMBL" id="AZEY01000080">
    <property type="protein sequence ID" value="KRL64792.1"/>
    <property type="molecule type" value="Genomic_DNA"/>
</dbReference>
<dbReference type="AlphaFoldDB" id="A0A0R1SGF7"/>
<sequence length="113" mass="12541">MAGAAAYHTFWLSSQKTDTSKLILEDWDGGVIWPGAAAYHTFWQVSVGVNTIVTEQDAGKKQFPAVSPNDPNIQIQNISLKFLLSRNQIVNQQANPGHISPLTLIFQNREYQG</sequence>
<protein>
    <submittedName>
        <fullName evidence="1">Uncharacterized protein</fullName>
    </submittedName>
</protein>
<reference evidence="1 2" key="1">
    <citation type="journal article" date="2015" name="Genome Announc.">
        <title>Expanding the biotechnology potential of lactobacilli through comparative genomics of 213 strains and associated genera.</title>
        <authorList>
            <person name="Sun Z."/>
            <person name="Harris H.M."/>
            <person name="McCann A."/>
            <person name="Guo C."/>
            <person name="Argimon S."/>
            <person name="Zhang W."/>
            <person name="Yang X."/>
            <person name="Jeffery I.B."/>
            <person name="Cooney J.C."/>
            <person name="Kagawa T.F."/>
            <person name="Liu W."/>
            <person name="Song Y."/>
            <person name="Salvetti E."/>
            <person name="Wrobel A."/>
            <person name="Rasinkangas P."/>
            <person name="Parkhill J."/>
            <person name="Rea M.C."/>
            <person name="O'Sullivan O."/>
            <person name="Ritari J."/>
            <person name="Douillard F.P."/>
            <person name="Paul Ross R."/>
            <person name="Yang R."/>
            <person name="Briner A.E."/>
            <person name="Felis G.E."/>
            <person name="de Vos W.M."/>
            <person name="Barrangou R."/>
            <person name="Klaenhammer T.R."/>
            <person name="Caufield P.W."/>
            <person name="Cui Y."/>
            <person name="Zhang H."/>
            <person name="O'Toole P.W."/>
        </authorList>
    </citation>
    <scope>NUCLEOTIDE SEQUENCE [LARGE SCALE GENOMIC DNA]</scope>
    <source>
        <strain evidence="1 2">DSM 14421</strain>
    </source>
</reference>
<dbReference type="PATRIC" id="fig|1423739.3.peg.885"/>
<proteinExistence type="predicted"/>
<evidence type="ECO:0000313" key="1">
    <source>
        <dbReference type="EMBL" id="KRL64792.1"/>
    </source>
</evidence>
<evidence type="ECO:0000313" key="2">
    <source>
        <dbReference type="Proteomes" id="UP000052013"/>
    </source>
</evidence>